<dbReference type="EMBL" id="CACTIH010007417">
    <property type="protein sequence ID" value="CAA3012942.1"/>
    <property type="molecule type" value="Genomic_DNA"/>
</dbReference>
<accession>A0A8S0U345</accession>
<keyword evidence="1" id="KW-1133">Transmembrane helix</keyword>
<gene>
    <name evidence="2" type="ORF">OLEA9_A065915</name>
</gene>
<keyword evidence="3" id="KW-1185">Reference proteome</keyword>
<dbReference type="Proteomes" id="UP000594638">
    <property type="component" value="Unassembled WGS sequence"/>
</dbReference>
<reference evidence="2 3" key="1">
    <citation type="submission" date="2019-12" db="EMBL/GenBank/DDBJ databases">
        <authorList>
            <person name="Alioto T."/>
            <person name="Alioto T."/>
            <person name="Gomez Garrido J."/>
        </authorList>
    </citation>
    <scope>NUCLEOTIDE SEQUENCE [LARGE SCALE GENOMIC DNA]</scope>
</reference>
<evidence type="ECO:0008006" key="4">
    <source>
        <dbReference type="Google" id="ProtNLM"/>
    </source>
</evidence>
<sequence>MVTLSAEWRRGDTDGVSDHGGDLDFLCGVTDFCAEVIVCCGGGDRLFVGFFGGDGGWVRFKWREEMVVVVVFCGWFGGGVLWWWQWVCGIFGGGGGWMWFKWR</sequence>
<name>A0A8S0U345_OLEEU</name>
<feature type="transmembrane region" description="Helical" evidence="1">
    <location>
        <begin position="66"/>
        <end position="84"/>
    </location>
</feature>
<protein>
    <recommendedName>
        <fullName evidence="4">Transmembrane protein</fullName>
    </recommendedName>
</protein>
<dbReference type="AlphaFoldDB" id="A0A8S0U345"/>
<keyword evidence="1" id="KW-0472">Membrane</keyword>
<comment type="caution">
    <text evidence="2">The sequence shown here is derived from an EMBL/GenBank/DDBJ whole genome shotgun (WGS) entry which is preliminary data.</text>
</comment>
<dbReference type="Gramene" id="OE9A065915T1">
    <property type="protein sequence ID" value="OE9A065915C1"/>
    <property type="gene ID" value="OE9A065915"/>
</dbReference>
<evidence type="ECO:0000256" key="1">
    <source>
        <dbReference type="SAM" id="Phobius"/>
    </source>
</evidence>
<evidence type="ECO:0000313" key="2">
    <source>
        <dbReference type="EMBL" id="CAA3012942.1"/>
    </source>
</evidence>
<evidence type="ECO:0000313" key="3">
    <source>
        <dbReference type="Proteomes" id="UP000594638"/>
    </source>
</evidence>
<proteinExistence type="predicted"/>
<organism evidence="2 3">
    <name type="scientific">Olea europaea subsp. europaea</name>
    <dbReference type="NCBI Taxonomy" id="158383"/>
    <lineage>
        <taxon>Eukaryota</taxon>
        <taxon>Viridiplantae</taxon>
        <taxon>Streptophyta</taxon>
        <taxon>Embryophyta</taxon>
        <taxon>Tracheophyta</taxon>
        <taxon>Spermatophyta</taxon>
        <taxon>Magnoliopsida</taxon>
        <taxon>eudicotyledons</taxon>
        <taxon>Gunneridae</taxon>
        <taxon>Pentapetalae</taxon>
        <taxon>asterids</taxon>
        <taxon>lamiids</taxon>
        <taxon>Lamiales</taxon>
        <taxon>Oleaceae</taxon>
        <taxon>Oleeae</taxon>
        <taxon>Olea</taxon>
    </lineage>
</organism>
<keyword evidence="1" id="KW-0812">Transmembrane</keyword>